<keyword evidence="1" id="KW-1133">Transmembrane helix</keyword>
<sequence>MREVMSCAVSSYDRLPKEERKKLFDTSLALGEDQPIDADTLSTAVLQELSRRTSLVIFNDPEGSEQERPGQIRVYEPVGEDFFTQVRICRINDLRTASYIPTLTPGDLLPDEVQHDCSSQIVDGAVQVVCQVRTDDCPGHRFNEEVCLRVLDIEAGNSVVLRGVNYFSTEAKVRLTSRPPATVVREVDAHVFGDITTPVRETNANGDSVLINDCRVDDRITFRLPDDLPPAIYEIQVVVPNITGIASLGPSMISNTEFINVLPASTARFEITAERLGCRKESSPTWAGSDEVGLTFLTIALFPDLTMSEAVTNKFPIFGDVDSAENRTLNRVLFEQQQPIAAIVVTALGHEVDGQDAYDNMITDWKDIFVDLVKDQWKYITAGLSAAGGIAAIAKLGPYAWIAIGIGALVTAGIDLIIALWAPADLIIEDSLGYSTGDLTALTSENYPAPSTSSYVTAGKITVNPQFVDKIPLQYRVRHDYVDHDEDTRYDITYRINRVA</sequence>
<keyword evidence="3" id="KW-1185">Reference proteome</keyword>
<feature type="transmembrane region" description="Helical" evidence="1">
    <location>
        <begin position="399"/>
        <end position="422"/>
    </location>
</feature>
<dbReference type="AlphaFoldDB" id="A0A839UAA4"/>
<organism evidence="2 3">
    <name type="scientific">Phyllobacterium trifolii</name>
    <dbReference type="NCBI Taxonomy" id="300193"/>
    <lineage>
        <taxon>Bacteria</taxon>
        <taxon>Pseudomonadati</taxon>
        <taxon>Pseudomonadota</taxon>
        <taxon>Alphaproteobacteria</taxon>
        <taxon>Hyphomicrobiales</taxon>
        <taxon>Phyllobacteriaceae</taxon>
        <taxon>Phyllobacterium</taxon>
    </lineage>
</organism>
<keyword evidence="1" id="KW-0472">Membrane</keyword>
<dbReference type="EMBL" id="JACHXN010000009">
    <property type="protein sequence ID" value="MBB3146874.1"/>
    <property type="molecule type" value="Genomic_DNA"/>
</dbReference>
<gene>
    <name evidence="2" type="ORF">FHS21_003290</name>
</gene>
<accession>A0A839UAA4</accession>
<evidence type="ECO:0000313" key="3">
    <source>
        <dbReference type="Proteomes" id="UP000554520"/>
    </source>
</evidence>
<proteinExistence type="predicted"/>
<evidence type="ECO:0000256" key="1">
    <source>
        <dbReference type="SAM" id="Phobius"/>
    </source>
</evidence>
<reference evidence="2 3" key="1">
    <citation type="submission" date="2020-08" db="EMBL/GenBank/DDBJ databases">
        <title>Genomic Encyclopedia of Type Strains, Phase III (KMG-III): the genomes of soil and plant-associated and newly described type strains.</title>
        <authorList>
            <person name="Whitman W."/>
        </authorList>
    </citation>
    <scope>NUCLEOTIDE SEQUENCE [LARGE SCALE GENOMIC DNA]</scope>
    <source>
        <strain evidence="2 3">CECT 7015</strain>
    </source>
</reference>
<comment type="caution">
    <text evidence="2">The sequence shown here is derived from an EMBL/GenBank/DDBJ whole genome shotgun (WGS) entry which is preliminary data.</text>
</comment>
<protein>
    <submittedName>
        <fullName evidence="2">Uncharacterized protein</fullName>
    </submittedName>
</protein>
<name>A0A839UAA4_9HYPH</name>
<keyword evidence="1" id="KW-0812">Transmembrane</keyword>
<dbReference type="Proteomes" id="UP000554520">
    <property type="component" value="Unassembled WGS sequence"/>
</dbReference>
<evidence type="ECO:0000313" key="2">
    <source>
        <dbReference type="EMBL" id="MBB3146874.1"/>
    </source>
</evidence>
<dbReference type="RefSeq" id="WP_183662701.1">
    <property type="nucleotide sequence ID" value="NZ_JACHXN010000009.1"/>
</dbReference>